<comment type="caution">
    <text evidence="18">The sequence shown here is derived from an EMBL/GenBank/DDBJ whole genome shotgun (WGS) entry which is preliminary data.</text>
</comment>
<comment type="similarity">
    <text evidence="2">Belongs to the BexD/CtrA/VexA family.</text>
</comment>
<dbReference type="Proteomes" id="UP001158049">
    <property type="component" value="Unassembled WGS sequence"/>
</dbReference>
<evidence type="ECO:0000256" key="12">
    <source>
        <dbReference type="ARBA" id="ARBA00023139"/>
    </source>
</evidence>
<evidence type="ECO:0000259" key="16">
    <source>
        <dbReference type="Pfam" id="PF02563"/>
    </source>
</evidence>
<dbReference type="Pfam" id="PF22461">
    <property type="entry name" value="SLBB_2"/>
    <property type="match status" value="2"/>
</dbReference>
<keyword evidence="14" id="KW-0449">Lipoprotein</keyword>
<dbReference type="InterPro" id="IPR054765">
    <property type="entry name" value="SLBB_dom"/>
</dbReference>
<dbReference type="PANTHER" id="PTHR33619">
    <property type="entry name" value="POLYSACCHARIDE EXPORT PROTEIN GFCE-RELATED"/>
    <property type="match status" value="1"/>
</dbReference>
<keyword evidence="4" id="KW-1134">Transmembrane beta strand</keyword>
<accession>A0ABY1QIX1</accession>
<evidence type="ECO:0000256" key="6">
    <source>
        <dbReference type="ARBA" id="ARBA00022692"/>
    </source>
</evidence>
<keyword evidence="13" id="KW-0998">Cell outer membrane</keyword>
<evidence type="ECO:0000256" key="3">
    <source>
        <dbReference type="ARBA" id="ARBA00022448"/>
    </source>
</evidence>
<keyword evidence="7 15" id="KW-0732">Signal</keyword>
<dbReference type="Gene3D" id="3.10.560.10">
    <property type="entry name" value="Outer membrane lipoprotein wza domain like"/>
    <property type="match status" value="2"/>
</dbReference>
<feature type="domain" description="Polysaccharide export protein N-terminal" evidence="16">
    <location>
        <begin position="79"/>
        <end position="173"/>
    </location>
</feature>
<evidence type="ECO:0000256" key="4">
    <source>
        <dbReference type="ARBA" id="ARBA00022452"/>
    </source>
</evidence>
<evidence type="ECO:0000256" key="9">
    <source>
        <dbReference type="ARBA" id="ARBA00023065"/>
    </source>
</evidence>
<dbReference type="Pfam" id="PF02563">
    <property type="entry name" value="Poly_export"/>
    <property type="match status" value="1"/>
</dbReference>
<keyword evidence="8" id="KW-0625">Polysaccharide transport</keyword>
<evidence type="ECO:0000256" key="1">
    <source>
        <dbReference type="ARBA" id="ARBA00004571"/>
    </source>
</evidence>
<dbReference type="InterPro" id="IPR003715">
    <property type="entry name" value="Poly_export_N"/>
</dbReference>
<protein>
    <submittedName>
        <fullName evidence="18">Polysaccharide export outer membrane protein</fullName>
    </submittedName>
</protein>
<keyword evidence="3" id="KW-0813">Transport</keyword>
<keyword evidence="6" id="KW-0812">Transmembrane</keyword>
<feature type="chain" id="PRO_5045738629" evidence="15">
    <location>
        <begin position="26"/>
        <end position="376"/>
    </location>
</feature>
<reference evidence="18 19" key="1">
    <citation type="submission" date="2017-05" db="EMBL/GenBank/DDBJ databases">
        <authorList>
            <person name="Varghese N."/>
            <person name="Submissions S."/>
        </authorList>
    </citation>
    <scope>NUCLEOTIDE SEQUENCE [LARGE SCALE GENOMIC DNA]</scope>
    <source>
        <strain evidence="18 19">DSM 26001</strain>
    </source>
</reference>
<keyword evidence="12" id="KW-0564">Palmitate</keyword>
<gene>
    <name evidence="18" type="ORF">SAMN06295970_116117</name>
</gene>
<keyword evidence="19" id="KW-1185">Reference proteome</keyword>
<evidence type="ECO:0000256" key="7">
    <source>
        <dbReference type="ARBA" id="ARBA00022729"/>
    </source>
</evidence>
<keyword evidence="5" id="KW-0762">Sugar transport</keyword>
<evidence type="ECO:0000259" key="17">
    <source>
        <dbReference type="Pfam" id="PF22461"/>
    </source>
</evidence>
<organism evidence="18 19">
    <name type="scientific">Noviherbaspirillum suwonense</name>
    <dbReference type="NCBI Taxonomy" id="1224511"/>
    <lineage>
        <taxon>Bacteria</taxon>
        <taxon>Pseudomonadati</taxon>
        <taxon>Pseudomonadota</taxon>
        <taxon>Betaproteobacteria</taxon>
        <taxon>Burkholderiales</taxon>
        <taxon>Oxalobacteraceae</taxon>
        <taxon>Noviherbaspirillum</taxon>
    </lineage>
</organism>
<feature type="domain" description="SLBB" evidence="17">
    <location>
        <begin position="179"/>
        <end position="257"/>
    </location>
</feature>
<keyword evidence="11" id="KW-0472">Membrane</keyword>
<keyword evidence="10" id="KW-0626">Porin</keyword>
<sequence>MNIFSGPAWKTCAIAALASALGACGTVTPGVGFPAGPAAAAADSAAPATAFREITPQLLEAQRAARSSRSSLDISRLSEPPAPYAIESGDVLSIVVWDHPELNGAAIGLPAGAPDAASGVTPAAGFSVDHNGEIQFPYAGRVGVAGLTEEQARKLLASRLARYIRDPNVTMRVQSYRSKRIYVDGEVKQPGVHAINDLAMTLMEAINRAGGMLPSADQSRISLSRGGSTYLIDLPQMVQQGVNPASIMLRNGDVLRVRSRDESKVFVSGEVVTPRALTMHNGRLSLNEALGEAGGINPLSGDASQVYVVRRSASEPVVYRLDAQAQGALAMAESFELDAKDLVYVAATPLTNWHRTISQIFPGSLSSAVSAMSPVR</sequence>
<comment type="subcellular location">
    <subcellularLocation>
        <location evidence="1">Cell outer membrane</location>
        <topology evidence="1">Multi-pass membrane protein</topology>
    </subcellularLocation>
</comment>
<evidence type="ECO:0000256" key="14">
    <source>
        <dbReference type="ARBA" id="ARBA00023288"/>
    </source>
</evidence>
<feature type="domain" description="SLBB" evidence="17">
    <location>
        <begin position="264"/>
        <end position="345"/>
    </location>
</feature>
<evidence type="ECO:0000256" key="8">
    <source>
        <dbReference type="ARBA" id="ARBA00023047"/>
    </source>
</evidence>
<dbReference type="RefSeq" id="WP_283443886.1">
    <property type="nucleotide sequence ID" value="NZ_FXUL01000016.1"/>
</dbReference>
<dbReference type="PANTHER" id="PTHR33619:SF3">
    <property type="entry name" value="POLYSACCHARIDE EXPORT PROTEIN GFCE-RELATED"/>
    <property type="match status" value="1"/>
</dbReference>
<evidence type="ECO:0000313" key="19">
    <source>
        <dbReference type="Proteomes" id="UP001158049"/>
    </source>
</evidence>
<proteinExistence type="inferred from homology"/>
<feature type="signal peptide" evidence="15">
    <location>
        <begin position="1"/>
        <end position="25"/>
    </location>
</feature>
<evidence type="ECO:0000256" key="13">
    <source>
        <dbReference type="ARBA" id="ARBA00023237"/>
    </source>
</evidence>
<dbReference type="EMBL" id="FXUL01000016">
    <property type="protein sequence ID" value="SMP70928.1"/>
    <property type="molecule type" value="Genomic_DNA"/>
</dbReference>
<evidence type="ECO:0000313" key="18">
    <source>
        <dbReference type="EMBL" id="SMP70928.1"/>
    </source>
</evidence>
<evidence type="ECO:0000256" key="5">
    <source>
        <dbReference type="ARBA" id="ARBA00022597"/>
    </source>
</evidence>
<evidence type="ECO:0000256" key="10">
    <source>
        <dbReference type="ARBA" id="ARBA00023114"/>
    </source>
</evidence>
<evidence type="ECO:0000256" key="11">
    <source>
        <dbReference type="ARBA" id="ARBA00023136"/>
    </source>
</evidence>
<dbReference type="InterPro" id="IPR049712">
    <property type="entry name" value="Poly_export"/>
</dbReference>
<evidence type="ECO:0000256" key="2">
    <source>
        <dbReference type="ARBA" id="ARBA00009450"/>
    </source>
</evidence>
<name>A0ABY1QIX1_9BURK</name>
<evidence type="ECO:0000256" key="15">
    <source>
        <dbReference type="SAM" id="SignalP"/>
    </source>
</evidence>
<keyword evidence="9" id="KW-0406">Ion transport</keyword>
<dbReference type="Gene3D" id="3.30.1950.10">
    <property type="entry name" value="wza like domain"/>
    <property type="match status" value="1"/>
</dbReference>